<evidence type="ECO:0000313" key="2">
    <source>
        <dbReference type="EMBL" id="KAJ9616486.1"/>
    </source>
</evidence>
<feature type="compositionally biased region" description="Basic and acidic residues" evidence="1">
    <location>
        <begin position="119"/>
        <end position="132"/>
    </location>
</feature>
<organism evidence="2 3">
    <name type="scientific">Cladophialophora chaetospira</name>
    <dbReference type="NCBI Taxonomy" id="386627"/>
    <lineage>
        <taxon>Eukaryota</taxon>
        <taxon>Fungi</taxon>
        <taxon>Dikarya</taxon>
        <taxon>Ascomycota</taxon>
        <taxon>Pezizomycotina</taxon>
        <taxon>Eurotiomycetes</taxon>
        <taxon>Chaetothyriomycetidae</taxon>
        <taxon>Chaetothyriales</taxon>
        <taxon>Herpotrichiellaceae</taxon>
        <taxon>Cladophialophora</taxon>
    </lineage>
</organism>
<feature type="region of interest" description="Disordered" evidence="1">
    <location>
        <begin position="1"/>
        <end position="20"/>
    </location>
</feature>
<feature type="region of interest" description="Disordered" evidence="1">
    <location>
        <begin position="113"/>
        <end position="132"/>
    </location>
</feature>
<feature type="region of interest" description="Disordered" evidence="1">
    <location>
        <begin position="40"/>
        <end position="97"/>
    </location>
</feature>
<comment type="caution">
    <text evidence="2">The sequence shown here is derived from an EMBL/GenBank/DDBJ whole genome shotgun (WGS) entry which is preliminary data.</text>
</comment>
<feature type="region of interest" description="Disordered" evidence="1">
    <location>
        <begin position="183"/>
        <end position="212"/>
    </location>
</feature>
<evidence type="ECO:0000313" key="3">
    <source>
        <dbReference type="Proteomes" id="UP001172673"/>
    </source>
</evidence>
<dbReference type="AlphaFoldDB" id="A0AA38XNB4"/>
<evidence type="ECO:0000256" key="1">
    <source>
        <dbReference type="SAM" id="MobiDB-lite"/>
    </source>
</evidence>
<sequence length="212" mass="22964">MGDFGALSTEFDMPDADDALGQRLGNSYWTRYGFTGLPPLSALDTASPSSSMAENIDDAAASKTSAADEHDGRIDTADVQDSRTGNDHAAQRAAESNGLNLVVRGSLAFRPRHPSTAMELDHHDDESLRKERSGFESDLELFLSGDAPENIERQLRSRTATRQATSGRRRWLHRYGVRRAPLGITPQRSFARPGADKGLLSRTAGSGSHPGN</sequence>
<protein>
    <submittedName>
        <fullName evidence="2">Uncharacterized protein</fullName>
    </submittedName>
</protein>
<gene>
    <name evidence="2" type="ORF">H2200_000205</name>
</gene>
<feature type="compositionally biased region" description="Polar residues" evidence="1">
    <location>
        <begin position="203"/>
        <end position="212"/>
    </location>
</feature>
<dbReference type="EMBL" id="JAPDRK010000001">
    <property type="protein sequence ID" value="KAJ9616486.1"/>
    <property type="molecule type" value="Genomic_DNA"/>
</dbReference>
<dbReference type="Proteomes" id="UP001172673">
    <property type="component" value="Unassembled WGS sequence"/>
</dbReference>
<proteinExistence type="predicted"/>
<name>A0AA38XNB4_9EURO</name>
<feature type="compositionally biased region" description="Polar residues" evidence="1">
    <location>
        <begin position="44"/>
        <end position="53"/>
    </location>
</feature>
<reference evidence="2" key="1">
    <citation type="submission" date="2022-10" db="EMBL/GenBank/DDBJ databases">
        <title>Culturing micro-colonial fungi from biological soil crusts in the Mojave desert and describing Neophaeococcomyces mojavensis, and introducing the new genera and species Taxawa tesnikishii.</title>
        <authorList>
            <person name="Kurbessoian T."/>
            <person name="Stajich J.E."/>
        </authorList>
    </citation>
    <scope>NUCLEOTIDE SEQUENCE</scope>
    <source>
        <strain evidence="2">TK_41</strain>
    </source>
</reference>
<feature type="compositionally biased region" description="Basic and acidic residues" evidence="1">
    <location>
        <begin position="66"/>
        <end position="90"/>
    </location>
</feature>
<accession>A0AA38XNB4</accession>
<keyword evidence="3" id="KW-1185">Reference proteome</keyword>